<dbReference type="GO" id="GO:0009249">
    <property type="term" value="P:protein lipoylation"/>
    <property type="evidence" value="ECO:0007669"/>
    <property type="project" value="InterPro"/>
</dbReference>
<dbReference type="GO" id="GO:0005737">
    <property type="term" value="C:cytoplasm"/>
    <property type="evidence" value="ECO:0007669"/>
    <property type="project" value="UniProtKB-SubCell"/>
</dbReference>
<comment type="miscellaneous">
    <text evidence="6">In the reaction, the free carboxyl group of octanoic acid is attached via an amide linkage to the epsilon-amino group of a specific lysine residue of lipoyl domains of lipoate-dependent enzymes.</text>
</comment>
<dbReference type="InterPro" id="IPR000544">
    <property type="entry name" value="Octanoyltransferase"/>
</dbReference>
<comment type="caution">
    <text evidence="12">The sequence shown here is derived from an EMBL/GenBank/DDBJ whole genome shotgun (WGS) entry which is preliminary data.</text>
</comment>
<dbReference type="PIRSF" id="PIRSF016262">
    <property type="entry name" value="LPLase"/>
    <property type="match status" value="1"/>
</dbReference>
<dbReference type="EMBL" id="LIAV01000024">
    <property type="protein sequence ID" value="KRO41133.1"/>
    <property type="molecule type" value="Genomic_DNA"/>
</dbReference>
<dbReference type="NCBIfam" id="NF010922">
    <property type="entry name" value="PRK14342.1"/>
    <property type="match status" value="1"/>
</dbReference>
<evidence type="ECO:0000256" key="8">
    <source>
        <dbReference type="PIRSR" id="PIRSR016262-1"/>
    </source>
</evidence>
<evidence type="ECO:0000256" key="7">
    <source>
        <dbReference type="PIRNR" id="PIRNR016262"/>
    </source>
</evidence>
<dbReference type="PANTHER" id="PTHR10993">
    <property type="entry name" value="OCTANOYLTRANSFERASE"/>
    <property type="match status" value="1"/>
</dbReference>
<accession>A0A0R2PY47</accession>
<dbReference type="InterPro" id="IPR004143">
    <property type="entry name" value="BPL_LPL_catalytic"/>
</dbReference>
<dbReference type="HAMAP" id="MF_00013">
    <property type="entry name" value="LipB"/>
    <property type="match status" value="1"/>
</dbReference>
<evidence type="ECO:0000259" key="11">
    <source>
        <dbReference type="PROSITE" id="PS51733"/>
    </source>
</evidence>
<dbReference type="FunFam" id="3.30.930.10:FF:000020">
    <property type="entry name" value="Octanoyltransferase"/>
    <property type="match status" value="1"/>
</dbReference>
<dbReference type="Proteomes" id="UP000050874">
    <property type="component" value="Unassembled WGS sequence"/>
</dbReference>
<dbReference type="GO" id="GO:0033819">
    <property type="term" value="F:lipoyl(octanoyl) transferase activity"/>
    <property type="evidence" value="ECO:0007669"/>
    <property type="project" value="UniProtKB-EC"/>
</dbReference>
<keyword evidence="3 6" id="KW-0808">Transferase</keyword>
<comment type="subcellular location">
    <subcellularLocation>
        <location evidence="6">Cytoplasm</location>
    </subcellularLocation>
</comment>
<evidence type="ECO:0000256" key="10">
    <source>
        <dbReference type="PIRSR" id="PIRSR016262-3"/>
    </source>
</evidence>
<dbReference type="UniPathway" id="UPA00538">
    <property type="reaction ID" value="UER00592"/>
</dbReference>
<dbReference type="AlphaFoldDB" id="A0A0R2PY47"/>
<comment type="function">
    <text evidence="5 6 7">Catalyzes the transfer of endogenously produced octanoic acid from octanoyl-acyl-carrier-protein onto the lipoyl domains of lipoate-dependent enzymes. Lipoyl-ACP can also act as a substrate although octanoyl-ACP is likely to be the physiological substrate.</text>
</comment>
<name>A0A0R2PY47_9GAMM</name>
<feature type="site" description="Lowers pKa of active site Cys" evidence="6 10">
    <location>
        <position position="141"/>
    </location>
</feature>
<dbReference type="SUPFAM" id="SSF55681">
    <property type="entry name" value="Class II aaRS and biotin synthetases"/>
    <property type="match status" value="1"/>
</dbReference>
<evidence type="ECO:0000256" key="2">
    <source>
        <dbReference type="ARBA" id="ARBA00022490"/>
    </source>
</evidence>
<evidence type="ECO:0000313" key="13">
    <source>
        <dbReference type="Proteomes" id="UP000050874"/>
    </source>
</evidence>
<dbReference type="PANTHER" id="PTHR10993:SF7">
    <property type="entry name" value="LIPOYLTRANSFERASE 2, MITOCHONDRIAL-RELATED"/>
    <property type="match status" value="1"/>
</dbReference>
<comment type="similarity">
    <text evidence="6 7">Belongs to the LipB family.</text>
</comment>
<dbReference type="InterPro" id="IPR045864">
    <property type="entry name" value="aa-tRNA-synth_II/BPL/LPL"/>
</dbReference>
<feature type="active site" description="Acyl-thioester intermediate" evidence="6 8">
    <location>
        <position position="175"/>
    </location>
</feature>
<proteinExistence type="inferred from homology"/>
<gene>
    <name evidence="6" type="primary">lipB</name>
    <name evidence="12" type="ORF">ABR63_02120</name>
</gene>
<dbReference type="InterPro" id="IPR020605">
    <property type="entry name" value="Octanoyltransferase_CS"/>
</dbReference>
<dbReference type="NCBIfam" id="TIGR00214">
    <property type="entry name" value="lipB"/>
    <property type="match status" value="1"/>
</dbReference>
<feature type="binding site" evidence="6 9">
    <location>
        <begin position="157"/>
        <end position="159"/>
    </location>
    <ligand>
        <name>substrate</name>
    </ligand>
</feature>
<dbReference type="PROSITE" id="PS51733">
    <property type="entry name" value="BPL_LPL_CATALYTIC"/>
    <property type="match status" value="1"/>
</dbReference>
<feature type="domain" description="BPL/LPL catalytic" evidence="11">
    <location>
        <begin position="38"/>
        <end position="210"/>
    </location>
</feature>
<evidence type="ECO:0000256" key="3">
    <source>
        <dbReference type="ARBA" id="ARBA00022679"/>
    </source>
</evidence>
<keyword evidence="2 6" id="KW-0963">Cytoplasm</keyword>
<comment type="catalytic activity">
    <reaction evidence="6 7">
        <text>octanoyl-[ACP] + L-lysyl-[protein] = N(6)-octanoyl-L-lysyl-[protein] + holo-[ACP] + H(+)</text>
        <dbReference type="Rhea" id="RHEA:17665"/>
        <dbReference type="Rhea" id="RHEA-COMP:9636"/>
        <dbReference type="Rhea" id="RHEA-COMP:9685"/>
        <dbReference type="Rhea" id="RHEA-COMP:9752"/>
        <dbReference type="Rhea" id="RHEA-COMP:9928"/>
        <dbReference type="ChEBI" id="CHEBI:15378"/>
        <dbReference type="ChEBI" id="CHEBI:29969"/>
        <dbReference type="ChEBI" id="CHEBI:64479"/>
        <dbReference type="ChEBI" id="CHEBI:78463"/>
        <dbReference type="ChEBI" id="CHEBI:78809"/>
        <dbReference type="EC" id="2.3.1.181"/>
    </reaction>
</comment>
<comment type="pathway">
    <text evidence="1 6 7">Protein modification; protein lipoylation via endogenous pathway; protein N(6)-(lipoyl)lysine from octanoyl-[acyl-carrier-protein]: step 1/2.</text>
</comment>
<evidence type="ECO:0000313" key="12">
    <source>
        <dbReference type="EMBL" id="KRO41133.1"/>
    </source>
</evidence>
<evidence type="ECO:0000256" key="9">
    <source>
        <dbReference type="PIRSR" id="PIRSR016262-2"/>
    </source>
</evidence>
<dbReference type="Pfam" id="PF21948">
    <property type="entry name" value="LplA-B_cat"/>
    <property type="match status" value="1"/>
</dbReference>
<feature type="binding site" evidence="6 9">
    <location>
        <begin position="77"/>
        <end position="84"/>
    </location>
    <ligand>
        <name>substrate</name>
    </ligand>
</feature>
<evidence type="ECO:0000256" key="4">
    <source>
        <dbReference type="ARBA" id="ARBA00023315"/>
    </source>
</evidence>
<reference evidence="13" key="1">
    <citation type="submission" date="2015-10" db="EMBL/GenBank/DDBJ databases">
        <title>Metagenome-Assembled Genomes uncover a global brackish microbiome.</title>
        <authorList>
            <person name="Hugerth L.W."/>
            <person name="Larsson J."/>
            <person name="Alneberg J."/>
            <person name="Lindh M.V."/>
            <person name="Legrand C."/>
            <person name="Pinhassi J."/>
            <person name="Andersson A."/>
        </authorList>
    </citation>
    <scope>NUCLEOTIDE SEQUENCE [LARGE SCALE GENOMIC DNA]</scope>
</reference>
<dbReference type="EC" id="2.3.1.181" evidence="6 7"/>
<dbReference type="CDD" id="cd16444">
    <property type="entry name" value="LipB"/>
    <property type="match status" value="1"/>
</dbReference>
<feature type="binding site" evidence="6 9">
    <location>
        <begin position="144"/>
        <end position="146"/>
    </location>
    <ligand>
        <name>substrate</name>
    </ligand>
</feature>
<sequence>MPLWKPEPTVTATPELIHLGIKAYTETYEQMRSLVKADTFKDQIWLLEHDPVFTLGTAADPLHVLNPGEIPVIQTDRGGEVTFHGPGQLVIYFLLDIKSRKTGPKSLVADLQTLIQTILSHFAIQSNCVEGAPGVYVKEKKIASIGLRISKGRTYHGISLNVDMDLEPFSRINPCGYEGLEVTQISDFDSNVTMEGVESIAREELQKLFK</sequence>
<evidence type="ECO:0000256" key="6">
    <source>
        <dbReference type="HAMAP-Rule" id="MF_00013"/>
    </source>
</evidence>
<keyword evidence="4 6" id="KW-0012">Acyltransferase</keyword>
<evidence type="ECO:0000256" key="5">
    <source>
        <dbReference type="ARBA" id="ARBA00024732"/>
    </source>
</evidence>
<dbReference type="Gene3D" id="3.30.930.10">
    <property type="entry name" value="Bira Bifunctional Protein, Domain 2"/>
    <property type="match status" value="1"/>
</dbReference>
<dbReference type="PROSITE" id="PS01313">
    <property type="entry name" value="LIPB"/>
    <property type="match status" value="1"/>
</dbReference>
<evidence type="ECO:0000256" key="1">
    <source>
        <dbReference type="ARBA" id="ARBA00004821"/>
    </source>
</evidence>
<organism evidence="12 13">
    <name type="scientific">SAR86 cluster bacterium BACL1 MAG-120920-bin57</name>
    <dbReference type="NCBI Taxonomy" id="1655571"/>
    <lineage>
        <taxon>Bacteria</taxon>
        <taxon>Pseudomonadati</taxon>
        <taxon>Pseudomonadota</taxon>
        <taxon>Gammaproteobacteria</taxon>
        <taxon>SAR86 cluster</taxon>
    </lineage>
</organism>
<protein>
    <recommendedName>
        <fullName evidence="6 7">Octanoyltransferase</fullName>
        <ecNumber evidence="6 7">2.3.1.181</ecNumber>
    </recommendedName>
    <alternativeName>
        <fullName evidence="6">Lipoate-protein ligase B</fullName>
    </alternativeName>
    <alternativeName>
        <fullName evidence="6">Lipoyl/octanoyl transferase</fullName>
    </alternativeName>
    <alternativeName>
        <fullName evidence="6">Octanoyl-[acyl-carrier-protein]-protein N-octanoyltransferase</fullName>
    </alternativeName>
</protein>